<protein>
    <submittedName>
        <fullName evidence="2">Uncharacterized protein</fullName>
    </submittedName>
</protein>
<dbReference type="RefSeq" id="WP_132283733.1">
    <property type="nucleotide sequence ID" value="NZ_SKBM01000001.1"/>
</dbReference>
<feature type="compositionally biased region" description="Pro residues" evidence="1">
    <location>
        <begin position="7"/>
        <end position="18"/>
    </location>
</feature>
<evidence type="ECO:0000256" key="1">
    <source>
        <dbReference type="SAM" id="MobiDB-lite"/>
    </source>
</evidence>
<feature type="region of interest" description="Disordered" evidence="1">
    <location>
        <begin position="1"/>
        <end position="28"/>
    </location>
</feature>
<gene>
    <name evidence="2" type="ORF">EXY23_01250</name>
</gene>
<accession>A0A4R4DUQ9</accession>
<dbReference type="OrthoDB" id="10014944at2"/>
<dbReference type="Proteomes" id="UP000295023">
    <property type="component" value="Unassembled WGS sequence"/>
</dbReference>
<proteinExistence type="predicted"/>
<sequence>MRRKTRPPPLTLVPPETPNPGTARPTQLLLPAGTTGVRLVLDAADATAVEAAAAALKARFGARFAVTARRRAGTGLRVTGSLQVSVDEALDAEAREVEG</sequence>
<evidence type="ECO:0000313" key="3">
    <source>
        <dbReference type="Proteomes" id="UP000295023"/>
    </source>
</evidence>
<name>A0A4R4DUQ9_9PROT</name>
<dbReference type="AlphaFoldDB" id="A0A4R4DUQ9"/>
<reference evidence="2 3" key="1">
    <citation type="submission" date="2019-03" db="EMBL/GenBank/DDBJ databases">
        <title>Paracraurococcus aquatilis NE82 genome sequence.</title>
        <authorList>
            <person name="Zhao Y."/>
            <person name="Du Z."/>
        </authorList>
    </citation>
    <scope>NUCLEOTIDE SEQUENCE [LARGE SCALE GENOMIC DNA]</scope>
    <source>
        <strain evidence="2 3">NE82</strain>
    </source>
</reference>
<dbReference type="EMBL" id="SKBM01000001">
    <property type="protein sequence ID" value="TCZ66764.1"/>
    <property type="molecule type" value="Genomic_DNA"/>
</dbReference>
<organism evidence="2 3">
    <name type="scientific">Roseicella aquatilis</name>
    <dbReference type="NCBI Taxonomy" id="2527868"/>
    <lineage>
        <taxon>Bacteria</taxon>
        <taxon>Pseudomonadati</taxon>
        <taxon>Pseudomonadota</taxon>
        <taxon>Alphaproteobacteria</taxon>
        <taxon>Acetobacterales</taxon>
        <taxon>Roseomonadaceae</taxon>
        <taxon>Roseicella</taxon>
    </lineage>
</organism>
<keyword evidence="3" id="KW-1185">Reference proteome</keyword>
<comment type="caution">
    <text evidence="2">The sequence shown here is derived from an EMBL/GenBank/DDBJ whole genome shotgun (WGS) entry which is preliminary data.</text>
</comment>
<evidence type="ECO:0000313" key="2">
    <source>
        <dbReference type="EMBL" id="TCZ66764.1"/>
    </source>
</evidence>